<keyword evidence="2" id="KW-1185">Reference proteome</keyword>
<evidence type="ECO:0008006" key="3">
    <source>
        <dbReference type="Google" id="ProtNLM"/>
    </source>
</evidence>
<evidence type="ECO:0000313" key="2">
    <source>
        <dbReference type="Proteomes" id="UP000199058"/>
    </source>
</evidence>
<dbReference type="SUPFAM" id="SSF46785">
    <property type="entry name" value="Winged helix' DNA-binding domain"/>
    <property type="match status" value="1"/>
</dbReference>
<reference evidence="1 2" key="1">
    <citation type="submission" date="2016-10" db="EMBL/GenBank/DDBJ databases">
        <authorList>
            <person name="de Groot N.N."/>
        </authorList>
    </citation>
    <scope>NUCLEOTIDE SEQUENCE [LARGE SCALE GENOMIC DNA]</scope>
    <source>
        <strain evidence="1 2">DSM 18438</strain>
    </source>
</reference>
<dbReference type="AlphaFoldDB" id="A0A1I1E5A1"/>
<gene>
    <name evidence="1" type="ORF">SAMN05660443_0230</name>
</gene>
<sequence length="109" mass="11714">MPVMTSNEIKRHNLDEHEFSGKLMGQQREVLLCVQGAGKLTRNQVSEITGIRLTSVCGRAKTLLDNGLLTVGESIQCPVTGKHVGALECTDLGKAAAKALIEQKQQEAA</sequence>
<name>A0A1I1E5A1_9GAMM</name>
<proteinExistence type="predicted"/>
<dbReference type="InterPro" id="IPR036390">
    <property type="entry name" value="WH_DNA-bd_sf"/>
</dbReference>
<dbReference type="RefSeq" id="WP_091957937.1">
    <property type="nucleotide sequence ID" value="NZ_FOLH01000001.1"/>
</dbReference>
<dbReference type="STRING" id="1122252.SAMN05660443_0230"/>
<dbReference type="EMBL" id="FOLH01000001">
    <property type="protein sequence ID" value="SFB80408.1"/>
    <property type="molecule type" value="Genomic_DNA"/>
</dbReference>
<dbReference type="Proteomes" id="UP000199058">
    <property type="component" value="Unassembled WGS sequence"/>
</dbReference>
<evidence type="ECO:0000313" key="1">
    <source>
        <dbReference type="EMBL" id="SFB80408.1"/>
    </source>
</evidence>
<protein>
    <recommendedName>
        <fullName evidence="3">Winged helix-turn-helix DNA-binding</fullName>
    </recommendedName>
</protein>
<organism evidence="1 2">
    <name type="scientific">Marinospirillum celere</name>
    <dbReference type="NCBI Taxonomy" id="1122252"/>
    <lineage>
        <taxon>Bacteria</taxon>
        <taxon>Pseudomonadati</taxon>
        <taxon>Pseudomonadota</taxon>
        <taxon>Gammaproteobacteria</taxon>
        <taxon>Oceanospirillales</taxon>
        <taxon>Oceanospirillaceae</taxon>
        <taxon>Marinospirillum</taxon>
    </lineage>
</organism>
<accession>A0A1I1E5A1</accession>
<dbReference type="OrthoDB" id="6169353at2"/>